<keyword evidence="9" id="KW-0627">Porphyrin biosynthesis</keyword>
<name>A0A7X0TT02_9GAMM</name>
<comment type="subcellular location">
    <subcellularLocation>
        <location evidence="2">Cell inner membrane</location>
        <topology evidence="2">Multi-pass membrane protein</topology>
    </subcellularLocation>
</comment>
<keyword evidence="5" id="KW-0997">Cell inner membrane</keyword>
<evidence type="ECO:0000256" key="9">
    <source>
        <dbReference type="ARBA" id="ARBA00023244"/>
    </source>
</evidence>
<evidence type="ECO:0000256" key="10">
    <source>
        <dbReference type="SAM" id="Phobius"/>
    </source>
</evidence>
<dbReference type="GO" id="GO:0006779">
    <property type="term" value="P:porphyrin-containing compound biosynthetic process"/>
    <property type="evidence" value="ECO:0007669"/>
    <property type="project" value="UniProtKB-KW"/>
</dbReference>
<keyword evidence="8 10" id="KW-0472">Membrane</keyword>
<reference evidence="12 13" key="1">
    <citation type="submission" date="2020-08" db="EMBL/GenBank/DDBJ databases">
        <title>Genomic Encyclopedia of Type Strains, Phase IV (KMG-IV): sequencing the most valuable type-strain genomes for metagenomic binning, comparative biology and taxonomic classification.</title>
        <authorList>
            <person name="Goeker M."/>
        </authorList>
    </citation>
    <scope>NUCLEOTIDE SEQUENCE [LARGE SCALE GENOMIC DNA]</scope>
    <source>
        <strain evidence="12 13">DSM 26287</strain>
    </source>
</reference>
<dbReference type="Pfam" id="PF07219">
    <property type="entry name" value="HemY_N"/>
    <property type="match status" value="1"/>
</dbReference>
<comment type="pathway">
    <text evidence="3">Porphyrin-containing compound metabolism; protoheme biosynthesis.</text>
</comment>
<evidence type="ECO:0000313" key="12">
    <source>
        <dbReference type="EMBL" id="MBB6542580.1"/>
    </source>
</evidence>
<evidence type="ECO:0000256" key="6">
    <source>
        <dbReference type="ARBA" id="ARBA00022692"/>
    </source>
</evidence>
<evidence type="ECO:0000256" key="7">
    <source>
        <dbReference type="ARBA" id="ARBA00022989"/>
    </source>
</evidence>
<dbReference type="Proteomes" id="UP000537141">
    <property type="component" value="Unassembled WGS sequence"/>
</dbReference>
<evidence type="ECO:0000256" key="3">
    <source>
        <dbReference type="ARBA" id="ARBA00004744"/>
    </source>
</evidence>
<dbReference type="GO" id="GO:0042168">
    <property type="term" value="P:heme metabolic process"/>
    <property type="evidence" value="ECO:0007669"/>
    <property type="project" value="InterPro"/>
</dbReference>
<dbReference type="InterPro" id="IPR005254">
    <property type="entry name" value="Heme_biosyn_assoc_TPR_pro"/>
</dbReference>
<evidence type="ECO:0000256" key="1">
    <source>
        <dbReference type="ARBA" id="ARBA00002962"/>
    </source>
</evidence>
<dbReference type="AlphaFoldDB" id="A0A7X0TT02"/>
<proteinExistence type="predicted"/>
<dbReference type="NCBIfam" id="TIGR00540">
    <property type="entry name" value="TPR_hemY_coli"/>
    <property type="match status" value="1"/>
</dbReference>
<keyword evidence="7 10" id="KW-1133">Transmembrane helix</keyword>
<keyword evidence="6 10" id="KW-0812">Transmembrane</keyword>
<dbReference type="SUPFAM" id="SSF48452">
    <property type="entry name" value="TPR-like"/>
    <property type="match status" value="1"/>
</dbReference>
<evidence type="ECO:0000313" key="13">
    <source>
        <dbReference type="Proteomes" id="UP000537141"/>
    </source>
</evidence>
<dbReference type="UniPathway" id="UPA00252"/>
<dbReference type="GO" id="GO:0005886">
    <property type="term" value="C:plasma membrane"/>
    <property type="evidence" value="ECO:0007669"/>
    <property type="project" value="UniProtKB-SubCell"/>
</dbReference>
<accession>A0A7X0TT02</accession>
<dbReference type="EMBL" id="JACHHU010000006">
    <property type="protein sequence ID" value="MBB6542580.1"/>
    <property type="molecule type" value="Genomic_DNA"/>
</dbReference>
<comment type="caution">
    <text evidence="12">The sequence shown here is derived from an EMBL/GenBank/DDBJ whole genome shotgun (WGS) entry which is preliminary data.</text>
</comment>
<evidence type="ECO:0000256" key="8">
    <source>
        <dbReference type="ARBA" id="ARBA00023136"/>
    </source>
</evidence>
<evidence type="ECO:0000259" key="11">
    <source>
        <dbReference type="Pfam" id="PF07219"/>
    </source>
</evidence>
<dbReference type="InterPro" id="IPR010817">
    <property type="entry name" value="HemY_N"/>
</dbReference>
<dbReference type="RefSeq" id="WP_184423401.1">
    <property type="nucleotide sequence ID" value="NZ_AP027362.1"/>
</dbReference>
<evidence type="ECO:0000256" key="4">
    <source>
        <dbReference type="ARBA" id="ARBA00022475"/>
    </source>
</evidence>
<keyword evidence="4" id="KW-1003">Cell membrane</keyword>
<sequence>MKRIVVLILIFFAAVAISPFLINEKGYILIAMGDLTLESTVVTAIIMLVILFLGLLLSLKIFRGGLKFTFGAWNKIAFASRRRAIRDFNKGVACYILEDNQQAEHLLSKCAEPSQQAQLCYLLAASAADKQGLSANSKHYLAQVNEQTISIKELGLESVLVTLQLLLNHKEYAKARELIDEHHKHIGHDDRLLALEITLSLVEKRYDYVVKQLVAARKSKTLEQSKVQQWEAQAFTGVFNQQIEQKSNHALHEYWDALPKKVKQREPVLLAYCQVLAQHKINQPLTKILLPVIKKGANDALLKKIRLLPLSATNELAQAVQKHLHHDPTSAKWLSCLAHLAIAEKEWDRAEKAFNSLVNLDGQQYDEVDLKSFAMVLEQRGQLEKAIQVLNKLVNFKAAKS</sequence>
<dbReference type="InterPro" id="IPR011990">
    <property type="entry name" value="TPR-like_helical_dom_sf"/>
</dbReference>
<evidence type="ECO:0000256" key="2">
    <source>
        <dbReference type="ARBA" id="ARBA00004429"/>
    </source>
</evidence>
<feature type="domain" description="HemY N-terminal" evidence="11">
    <location>
        <begin position="26"/>
        <end position="132"/>
    </location>
</feature>
<keyword evidence="13" id="KW-1185">Reference proteome</keyword>
<evidence type="ECO:0000256" key="5">
    <source>
        <dbReference type="ARBA" id="ARBA00022519"/>
    </source>
</evidence>
<comment type="function">
    <text evidence="1">Involved in a late step of protoheme IX synthesis.</text>
</comment>
<gene>
    <name evidence="12" type="ORF">HNQ55_001079</name>
</gene>
<protein>
    <submittedName>
        <fullName evidence="12">HemY protein</fullName>
    </submittedName>
</protein>
<dbReference type="Gene3D" id="1.25.40.10">
    <property type="entry name" value="Tetratricopeptide repeat domain"/>
    <property type="match status" value="1"/>
</dbReference>
<feature type="transmembrane region" description="Helical" evidence="10">
    <location>
        <begin position="40"/>
        <end position="59"/>
    </location>
</feature>
<organism evidence="12 13">
    <name type="scientific">Thalassotalea piscium</name>
    <dbReference type="NCBI Taxonomy" id="1230533"/>
    <lineage>
        <taxon>Bacteria</taxon>
        <taxon>Pseudomonadati</taxon>
        <taxon>Pseudomonadota</taxon>
        <taxon>Gammaproteobacteria</taxon>
        <taxon>Alteromonadales</taxon>
        <taxon>Colwelliaceae</taxon>
        <taxon>Thalassotalea</taxon>
    </lineage>
</organism>